<gene>
    <name evidence="1" type="ORF">SAMN04488579_11781</name>
</gene>
<protein>
    <submittedName>
        <fullName evidence="1">Uncharacterized protein</fullName>
    </submittedName>
</protein>
<proteinExistence type="predicted"/>
<dbReference type="EMBL" id="FNOU01000017">
    <property type="protein sequence ID" value="SDY14280.1"/>
    <property type="molecule type" value="Genomic_DNA"/>
</dbReference>
<dbReference type="OrthoDB" id="2083890at2"/>
<organism evidence="1 2">
    <name type="scientific">Eubacterium barkeri</name>
    <name type="common">Clostridium barkeri</name>
    <dbReference type="NCBI Taxonomy" id="1528"/>
    <lineage>
        <taxon>Bacteria</taxon>
        <taxon>Bacillati</taxon>
        <taxon>Bacillota</taxon>
        <taxon>Clostridia</taxon>
        <taxon>Eubacteriales</taxon>
        <taxon>Eubacteriaceae</taxon>
        <taxon>Eubacterium</taxon>
    </lineage>
</organism>
<keyword evidence="2" id="KW-1185">Reference proteome</keyword>
<dbReference type="STRING" id="1528.SAMN04488579_11781"/>
<evidence type="ECO:0000313" key="2">
    <source>
        <dbReference type="Proteomes" id="UP000199652"/>
    </source>
</evidence>
<evidence type="ECO:0000313" key="1">
    <source>
        <dbReference type="EMBL" id="SDY14280.1"/>
    </source>
</evidence>
<accession>A0A1H3HG20</accession>
<dbReference type="RefSeq" id="WP_090246132.1">
    <property type="nucleotide sequence ID" value="NZ_FNOU01000017.1"/>
</dbReference>
<reference evidence="2" key="1">
    <citation type="submission" date="2016-10" db="EMBL/GenBank/DDBJ databases">
        <authorList>
            <person name="Varghese N."/>
            <person name="Submissions S."/>
        </authorList>
    </citation>
    <scope>NUCLEOTIDE SEQUENCE [LARGE SCALE GENOMIC DNA]</scope>
    <source>
        <strain evidence="2">VPI 5359</strain>
    </source>
</reference>
<dbReference type="AlphaFoldDB" id="A0A1H3HG20"/>
<dbReference type="Proteomes" id="UP000199652">
    <property type="component" value="Unassembled WGS sequence"/>
</dbReference>
<name>A0A1H3HG20_EUBBA</name>
<sequence length="111" mass="12263">MDAKEFRFKSGTSVLIGDNILEINRTDAKSAAKGLFAGRAMGQMTIKLSAISGVIYYADYLMICASGLPTPNDFKISSIGDIKQYPNCIVAKNEELRELYDVLIRVVHSRN</sequence>